<reference evidence="7" key="1">
    <citation type="journal article" date="2023" name="Front. Mar. Sci.">
        <title>A new Merluccius polli reference genome to investigate the effects of global change in West African waters.</title>
        <authorList>
            <person name="Mateo J.L."/>
            <person name="Blanco-Fernandez C."/>
            <person name="Garcia-Vazquez E."/>
            <person name="Machado-Schiaffino G."/>
        </authorList>
    </citation>
    <scope>NUCLEOTIDE SEQUENCE</scope>
    <source>
        <strain evidence="7">C29</strain>
        <tissue evidence="7">Fin</tissue>
    </source>
</reference>
<comment type="caution">
    <text evidence="3">Lacks conserved residue(s) required for the propagation of feature annotation.</text>
</comment>
<feature type="chain" id="PRO_5041466817" evidence="5">
    <location>
        <begin position="29"/>
        <end position="865"/>
    </location>
</feature>
<feature type="region of interest" description="Disordered" evidence="4">
    <location>
        <begin position="360"/>
        <end position="407"/>
    </location>
</feature>
<dbReference type="InterPro" id="IPR050605">
    <property type="entry name" value="Olfactomedin-like_domain"/>
</dbReference>
<evidence type="ECO:0000313" key="7">
    <source>
        <dbReference type="EMBL" id="KAK0149675.1"/>
    </source>
</evidence>
<evidence type="ECO:0000256" key="3">
    <source>
        <dbReference type="PROSITE-ProRule" id="PRU00446"/>
    </source>
</evidence>
<evidence type="ECO:0000259" key="6">
    <source>
        <dbReference type="PROSITE" id="PS51132"/>
    </source>
</evidence>
<evidence type="ECO:0000256" key="4">
    <source>
        <dbReference type="SAM" id="MobiDB-lite"/>
    </source>
</evidence>
<accession>A0AA47P660</accession>
<comment type="caution">
    <text evidence="7">The sequence shown here is derived from an EMBL/GenBank/DDBJ whole genome shotgun (WGS) entry which is preliminary data.</text>
</comment>
<feature type="domain" description="Olfactomedin-like" evidence="6">
    <location>
        <begin position="605"/>
        <end position="862"/>
    </location>
</feature>
<dbReference type="PANTHER" id="PTHR23192">
    <property type="entry name" value="OLFACTOMEDIN-RELATED"/>
    <property type="match status" value="1"/>
</dbReference>
<feature type="compositionally biased region" description="Basic and acidic residues" evidence="4">
    <location>
        <begin position="372"/>
        <end position="381"/>
    </location>
</feature>
<dbReference type="PROSITE" id="PS51132">
    <property type="entry name" value="OLF"/>
    <property type="match status" value="1"/>
</dbReference>
<dbReference type="GO" id="GO:0005615">
    <property type="term" value="C:extracellular space"/>
    <property type="evidence" value="ECO:0007669"/>
    <property type="project" value="TreeGrafter"/>
</dbReference>
<feature type="compositionally biased region" description="Basic and acidic residues" evidence="4">
    <location>
        <begin position="221"/>
        <end position="269"/>
    </location>
</feature>
<feature type="region of interest" description="Disordered" evidence="4">
    <location>
        <begin position="498"/>
        <end position="522"/>
    </location>
</feature>
<dbReference type="SMART" id="SM00284">
    <property type="entry name" value="OLF"/>
    <property type="match status" value="1"/>
</dbReference>
<evidence type="ECO:0000256" key="2">
    <source>
        <dbReference type="ARBA" id="ARBA00022525"/>
    </source>
</evidence>
<dbReference type="PANTHER" id="PTHR23192:SF37">
    <property type="entry name" value="OLFACTOMEDIN-LIKE PROTEIN 2B"/>
    <property type="match status" value="1"/>
</dbReference>
<feature type="signal peptide" evidence="5">
    <location>
        <begin position="1"/>
        <end position="28"/>
    </location>
</feature>
<evidence type="ECO:0000313" key="8">
    <source>
        <dbReference type="Proteomes" id="UP001174136"/>
    </source>
</evidence>
<evidence type="ECO:0000256" key="5">
    <source>
        <dbReference type="SAM" id="SignalP"/>
    </source>
</evidence>
<feature type="compositionally biased region" description="Polar residues" evidence="4">
    <location>
        <begin position="498"/>
        <end position="514"/>
    </location>
</feature>
<name>A0AA47P660_MERPO</name>
<dbReference type="Pfam" id="PF02191">
    <property type="entry name" value="OLF"/>
    <property type="match status" value="1"/>
</dbReference>
<protein>
    <submittedName>
        <fullName evidence="7">Olfactomedin-like protein 2B</fullName>
    </submittedName>
</protein>
<keyword evidence="2" id="KW-0964">Secreted</keyword>
<dbReference type="InterPro" id="IPR003112">
    <property type="entry name" value="Olfac-like_dom"/>
</dbReference>
<feature type="region of interest" description="Disordered" evidence="4">
    <location>
        <begin position="581"/>
        <end position="605"/>
    </location>
</feature>
<evidence type="ECO:0000256" key="1">
    <source>
        <dbReference type="ARBA" id="ARBA00004613"/>
    </source>
</evidence>
<dbReference type="Proteomes" id="UP001174136">
    <property type="component" value="Unassembled WGS sequence"/>
</dbReference>
<comment type="subcellular location">
    <subcellularLocation>
        <location evidence="1">Secreted</location>
    </subcellularLocation>
</comment>
<dbReference type="AlphaFoldDB" id="A0AA47P660"/>
<proteinExistence type="predicted"/>
<feature type="region of interest" description="Disordered" evidence="4">
    <location>
        <begin position="209"/>
        <end position="289"/>
    </location>
</feature>
<keyword evidence="5" id="KW-0732">Signal</keyword>
<dbReference type="GO" id="GO:0007165">
    <property type="term" value="P:signal transduction"/>
    <property type="evidence" value="ECO:0007669"/>
    <property type="project" value="TreeGrafter"/>
</dbReference>
<sequence>MALCKPYNMDRISVLCAVCLAFLSWCSAAPRSWSGAGKQADTSDQNSTHRQAVNDQEHILSQLLGDYDKVKAISEGSDCRCKCVVRPLSRSACRRIEEGGAAAQDSYTVETISSGPRCKCACIAPPSAVNPCEAEFRLKKLREAGKENVKLSAIIDLLEGSFYGLDLLKLHSVTNKLLGRVEHVEKVVFLNHTGAEAQPLAAPLAQPRVTDRPAAGPSQHLGHEQKAKSLSQKSERAAAYHSPDARYEEKFVGGHESLPTEERSDHAMQEKSVSTPKEETPPQGTSKVLKSAANGMIIRGMTFYKSEPDPMVADDGDPGENLFEYHGFSGDGPDDLFHEEQLLQPRSPFQSRVRMRASLREPHPKTTGTMGGDDHKTRNPTEAKPTAPDQRIHHAPENVQSTGSTIGRVALRSSETTPTNGPISSRTTQWPIPLTSKSIRTLEPSFTTKQPIKSFIDITRTTTTPAPTTKETLATTTAKKGTSAMQGPVTMRTNDTRQSTVGATTVKHSTQGPTLTEERATESTFSRLTVAPVAQTLPPLTPSVVQPVHTALTAAASTQPIIDPVRYKATYQISWDEVETEEQGHSAPVEPMQRHEQPTPRKTGQCQDTLATISEPVTQNTYGKNQGAWMKDPKSKGDKIYVADNYYGNILLEFKNMDVFKQGRYTNSYKLPYNWIGTGHVVFNGAFYYNRAFSRDIIKYDLRRRYVAAWTMLDNAVFEDSSPWEWGGHSNIDFSVDESGLWILYPAQDEEGFLEEVIILSRLDPSDLSQDRQTTWRTALRRNHYGNCFVVCGVLYAVDSDDQRDAKLAYAFDTHTHTQMAPGMPFVNNYSYTTQIDYNPREGVLYAWDNGHQVIYNVKFAYVDP</sequence>
<keyword evidence="8" id="KW-1185">Reference proteome</keyword>
<organism evidence="7 8">
    <name type="scientific">Merluccius polli</name>
    <name type="common">Benguela hake</name>
    <name type="synonym">Merluccius cadenati</name>
    <dbReference type="NCBI Taxonomy" id="89951"/>
    <lineage>
        <taxon>Eukaryota</taxon>
        <taxon>Metazoa</taxon>
        <taxon>Chordata</taxon>
        <taxon>Craniata</taxon>
        <taxon>Vertebrata</taxon>
        <taxon>Euteleostomi</taxon>
        <taxon>Actinopterygii</taxon>
        <taxon>Neopterygii</taxon>
        <taxon>Teleostei</taxon>
        <taxon>Neoteleostei</taxon>
        <taxon>Acanthomorphata</taxon>
        <taxon>Zeiogadaria</taxon>
        <taxon>Gadariae</taxon>
        <taxon>Gadiformes</taxon>
        <taxon>Gadoidei</taxon>
        <taxon>Merlucciidae</taxon>
        <taxon>Merluccius</taxon>
    </lineage>
</organism>
<dbReference type="EMBL" id="JAOPHQ010001725">
    <property type="protein sequence ID" value="KAK0149675.1"/>
    <property type="molecule type" value="Genomic_DNA"/>
</dbReference>
<gene>
    <name evidence="7" type="primary">OLFML2B_0</name>
    <name evidence="7" type="ORF">N1851_009557</name>
</gene>